<dbReference type="OrthoDB" id="7489123at2759"/>
<dbReference type="AlphaFoldDB" id="A0A4C1UR22"/>
<organism evidence="1 2">
    <name type="scientific">Eumeta variegata</name>
    <name type="common">Bagworm moth</name>
    <name type="synonym">Eumeta japonica</name>
    <dbReference type="NCBI Taxonomy" id="151549"/>
    <lineage>
        <taxon>Eukaryota</taxon>
        <taxon>Metazoa</taxon>
        <taxon>Ecdysozoa</taxon>
        <taxon>Arthropoda</taxon>
        <taxon>Hexapoda</taxon>
        <taxon>Insecta</taxon>
        <taxon>Pterygota</taxon>
        <taxon>Neoptera</taxon>
        <taxon>Endopterygota</taxon>
        <taxon>Lepidoptera</taxon>
        <taxon>Glossata</taxon>
        <taxon>Ditrysia</taxon>
        <taxon>Tineoidea</taxon>
        <taxon>Psychidae</taxon>
        <taxon>Oiketicinae</taxon>
        <taxon>Eumeta</taxon>
    </lineage>
</organism>
<dbReference type="EMBL" id="BGZK01000211">
    <property type="protein sequence ID" value="GBP28769.1"/>
    <property type="molecule type" value="Genomic_DNA"/>
</dbReference>
<evidence type="ECO:0000313" key="2">
    <source>
        <dbReference type="Proteomes" id="UP000299102"/>
    </source>
</evidence>
<sequence length="336" mass="37699">MRVGRGIRERRHSGPLAGGRKKYFAHAQTSERLKTWASAGSTRFSGKIAISGNEKQENETTTQQAKRHSFIAAGFIKSENKNRLRERFDDFPEYRTQFMEAYEALLAISDDSKPEHEAVLVKMNVDFLRIFEIADSIKLAFDDLGCGKKSEHAVGHSSNSASSADAGGLISHLPTLSLTQISRLDQDWLLSINMFDSLVNSRTDLTAGQKFAYLLFCLSSEPKGLVQHLNIGDDSYPIAGIYYSVEATFTNTDSLTYVNRHALTHNHTKTYSSRIQKAASVNTVTTPPIKLSRRAITSYAEMIYKRFVNSGDKAKVMARGGTFDKDDRRRNARFYM</sequence>
<keyword evidence="2" id="KW-1185">Reference proteome</keyword>
<accession>A0A4C1UR22</accession>
<protein>
    <submittedName>
        <fullName evidence="1">Uncharacterized protein</fullName>
    </submittedName>
</protein>
<evidence type="ECO:0000313" key="1">
    <source>
        <dbReference type="EMBL" id="GBP28769.1"/>
    </source>
</evidence>
<dbReference type="Proteomes" id="UP000299102">
    <property type="component" value="Unassembled WGS sequence"/>
</dbReference>
<dbReference type="Pfam" id="PF03564">
    <property type="entry name" value="DUF1759"/>
    <property type="match status" value="1"/>
</dbReference>
<comment type="caution">
    <text evidence="1">The sequence shown here is derived from an EMBL/GenBank/DDBJ whole genome shotgun (WGS) entry which is preliminary data.</text>
</comment>
<reference evidence="1 2" key="1">
    <citation type="journal article" date="2019" name="Commun. Biol.">
        <title>The bagworm genome reveals a unique fibroin gene that provides high tensile strength.</title>
        <authorList>
            <person name="Kono N."/>
            <person name="Nakamura H."/>
            <person name="Ohtoshi R."/>
            <person name="Tomita M."/>
            <person name="Numata K."/>
            <person name="Arakawa K."/>
        </authorList>
    </citation>
    <scope>NUCLEOTIDE SEQUENCE [LARGE SCALE GENOMIC DNA]</scope>
</reference>
<proteinExistence type="predicted"/>
<gene>
    <name evidence="1" type="ORF">EVAR_19811_1</name>
</gene>
<dbReference type="InterPro" id="IPR005312">
    <property type="entry name" value="DUF1759"/>
</dbReference>
<name>A0A4C1UR22_EUMVA</name>